<reference evidence="5 6" key="1">
    <citation type="submission" date="2019-09" db="EMBL/GenBank/DDBJ databases">
        <title>Genome sequence and assembly of Flavobacterium sp.</title>
        <authorList>
            <person name="Chhetri G."/>
        </authorList>
    </citation>
    <scope>NUCLEOTIDE SEQUENCE [LARGE SCALE GENOMIC DNA]</scope>
    <source>
        <strain evidence="5 6">SNL9</strain>
    </source>
</reference>
<evidence type="ECO:0000259" key="4">
    <source>
        <dbReference type="Pfam" id="PF18962"/>
    </source>
</evidence>
<proteinExistence type="predicted"/>
<sequence>MKKLLLSTLLLSSLFTAKSQTTVFEDSFETYTNFAIANVGNWTLNDVDKSTTYGFQGVTFANTQLAQAFTVFNSTATTPPLTASATSNWSARTGSKAMICFAATTPSNNDWLISPQIMLGSTGNVLKFWAKSCDTSFGAERFKVGISTTGTAPANFTIITASPYITNPATAQWVEYTFNLDPSYDAKQVYIAINCVSNDQFGFAIDDFKVTTTGTVSNEKFFTENFNLYPNPTSDVLNISSKSGLEMKEIKITDLSGRIVKTLNNATTINVSDLSAGTYLIDITTNEGKVSSKFVKK</sequence>
<dbReference type="EMBL" id="VWSG01000001">
    <property type="protein sequence ID" value="KAA5538217.1"/>
    <property type="molecule type" value="Genomic_DNA"/>
</dbReference>
<gene>
    <name evidence="5" type="ORF">F0460_01025</name>
</gene>
<dbReference type="InterPro" id="IPR011628">
    <property type="entry name" value="Cleaved_adhesin"/>
</dbReference>
<evidence type="ECO:0000259" key="3">
    <source>
        <dbReference type="Pfam" id="PF07675"/>
    </source>
</evidence>
<organism evidence="5 6">
    <name type="scientific">Paenimyroides baculatum</name>
    <dbReference type="NCBI Taxonomy" id="2608000"/>
    <lineage>
        <taxon>Bacteria</taxon>
        <taxon>Pseudomonadati</taxon>
        <taxon>Bacteroidota</taxon>
        <taxon>Flavobacteriia</taxon>
        <taxon>Flavobacteriales</taxon>
        <taxon>Flavobacteriaceae</taxon>
        <taxon>Paenimyroides</taxon>
    </lineage>
</organism>
<feature type="chain" id="PRO_5024301498" evidence="2">
    <location>
        <begin position="20"/>
        <end position="297"/>
    </location>
</feature>
<dbReference type="Pfam" id="PF18962">
    <property type="entry name" value="Por_Secre_tail"/>
    <property type="match status" value="1"/>
</dbReference>
<accession>A0A5M6CSK5</accession>
<feature type="domain" description="Cleaved adhesin" evidence="3">
    <location>
        <begin position="85"/>
        <end position="159"/>
    </location>
</feature>
<evidence type="ECO:0000256" key="1">
    <source>
        <dbReference type="ARBA" id="ARBA00022729"/>
    </source>
</evidence>
<evidence type="ECO:0000313" key="5">
    <source>
        <dbReference type="EMBL" id="KAA5538217.1"/>
    </source>
</evidence>
<dbReference type="NCBIfam" id="TIGR04183">
    <property type="entry name" value="Por_Secre_tail"/>
    <property type="match status" value="1"/>
</dbReference>
<feature type="signal peptide" evidence="2">
    <location>
        <begin position="1"/>
        <end position="19"/>
    </location>
</feature>
<dbReference type="InterPro" id="IPR026444">
    <property type="entry name" value="Secre_tail"/>
</dbReference>
<dbReference type="RefSeq" id="WP_150009458.1">
    <property type="nucleotide sequence ID" value="NZ_VWSG01000001.1"/>
</dbReference>
<keyword evidence="1 2" id="KW-0732">Signal</keyword>
<dbReference type="Pfam" id="PF07675">
    <property type="entry name" value="Cleaved_Adhesin"/>
    <property type="match status" value="1"/>
</dbReference>
<evidence type="ECO:0000256" key="2">
    <source>
        <dbReference type="SAM" id="SignalP"/>
    </source>
</evidence>
<keyword evidence="6" id="KW-1185">Reference proteome</keyword>
<dbReference type="Gene3D" id="2.60.120.200">
    <property type="match status" value="1"/>
</dbReference>
<feature type="domain" description="Secretion system C-terminal sorting" evidence="4">
    <location>
        <begin position="228"/>
        <end position="295"/>
    </location>
</feature>
<protein>
    <submittedName>
        <fullName evidence="5">T9SS type A sorting domain-containing protein</fullName>
    </submittedName>
</protein>
<evidence type="ECO:0000313" key="6">
    <source>
        <dbReference type="Proteomes" id="UP000325141"/>
    </source>
</evidence>
<dbReference type="Proteomes" id="UP000325141">
    <property type="component" value="Unassembled WGS sequence"/>
</dbReference>
<dbReference type="AlphaFoldDB" id="A0A5M6CSK5"/>
<comment type="caution">
    <text evidence="5">The sequence shown here is derived from an EMBL/GenBank/DDBJ whole genome shotgun (WGS) entry which is preliminary data.</text>
</comment>
<name>A0A5M6CSK5_9FLAO</name>